<sequence>MFFNSIEEVNTYLPVGVNIAFESISPDLGVEYLLPLLGYELIVELEQAYKDDDINKKLLKHLQASEINNAYAQNLPVAQVNISDSGVRIETEDGKKTAFKHQIVGLRDDYFLPKRDIATEMILRFLERNQADYLKWNKSCVKPDLWIPDATTFDGYYDIGESRTKYAGMVREIRRIQADLERQGGSDTDTTRRLLALHTIYSNKLYHEAEYKKVKALVLKAWADFQEETKGKRNHTIETKEDNATFRAF</sequence>
<accession>A0AAU9DJ31</accession>
<dbReference type="RefSeq" id="WP_338396348.1">
    <property type="nucleotide sequence ID" value="NZ_AP025327.1"/>
</dbReference>
<evidence type="ECO:0000313" key="2">
    <source>
        <dbReference type="Proteomes" id="UP001348817"/>
    </source>
</evidence>
<evidence type="ECO:0000313" key="1">
    <source>
        <dbReference type="EMBL" id="BDD13136.1"/>
    </source>
</evidence>
<keyword evidence="2" id="KW-1185">Reference proteome</keyword>
<reference evidence="1 2" key="1">
    <citation type="submission" date="2021-12" db="EMBL/GenBank/DDBJ databases">
        <title>Genome sequencing of bacteria with rrn-lacking chromosome and rrn-plasmid.</title>
        <authorList>
            <person name="Anda M."/>
            <person name="Iwasaki W."/>
        </authorList>
    </citation>
    <scope>NUCLEOTIDE SEQUENCE [LARGE SCALE GENOMIC DNA]</scope>
    <source>
        <strain evidence="1 2">DSM 100852</strain>
        <plasmid evidence="1 2">pFA13</plasmid>
    </source>
</reference>
<dbReference type="InterPro" id="IPR046558">
    <property type="entry name" value="DUF6712"/>
</dbReference>
<proteinExistence type="predicted"/>
<dbReference type="KEGG" id="fax:FUAX_55680"/>
<dbReference type="AlphaFoldDB" id="A0AAU9DJ31"/>
<name>A0AAU9DJ31_9BACT</name>
<dbReference type="Proteomes" id="UP001348817">
    <property type="component" value="Plasmid pFA13"/>
</dbReference>
<geneLocation type="plasmid" evidence="1 2">
    <name>pFA13</name>
</geneLocation>
<dbReference type="EMBL" id="AP025327">
    <property type="protein sequence ID" value="BDD13136.1"/>
    <property type="molecule type" value="Genomic_DNA"/>
</dbReference>
<keyword evidence="1" id="KW-0614">Plasmid</keyword>
<protein>
    <submittedName>
        <fullName evidence="1">Uncharacterized protein</fullName>
    </submittedName>
</protein>
<gene>
    <name evidence="1" type="ORF">FUAX_55680</name>
</gene>
<organism evidence="1 2">
    <name type="scientific">Fulvitalea axinellae</name>
    <dbReference type="NCBI Taxonomy" id="1182444"/>
    <lineage>
        <taxon>Bacteria</taxon>
        <taxon>Pseudomonadati</taxon>
        <taxon>Bacteroidota</taxon>
        <taxon>Cytophagia</taxon>
        <taxon>Cytophagales</taxon>
        <taxon>Persicobacteraceae</taxon>
        <taxon>Fulvitalea</taxon>
    </lineage>
</organism>
<dbReference type="Pfam" id="PF20459">
    <property type="entry name" value="DUF6712"/>
    <property type="match status" value="1"/>
</dbReference>